<reference evidence="10 11" key="1">
    <citation type="journal article" date="2012" name="Science">
        <title>The Paleozoic origin of enzymatic lignin decomposition reconstructed from 31 fungal genomes.</title>
        <authorList>
            <person name="Floudas D."/>
            <person name="Binder M."/>
            <person name="Riley R."/>
            <person name="Barry K."/>
            <person name="Blanchette R.A."/>
            <person name="Henrissat B."/>
            <person name="Martinez A.T."/>
            <person name="Otillar R."/>
            <person name="Spatafora J.W."/>
            <person name="Yadav J.S."/>
            <person name="Aerts A."/>
            <person name="Benoit I."/>
            <person name="Boyd A."/>
            <person name="Carlson A."/>
            <person name="Copeland A."/>
            <person name="Coutinho P.M."/>
            <person name="de Vries R.P."/>
            <person name="Ferreira P."/>
            <person name="Findley K."/>
            <person name="Foster B."/>
            <person name="Gaskell J."/>
            <person name="Glotzer D."/>
            <person name="Gorecki P."/>
            <person name="Heitman J."/>
            <person name="Hesse C."/>
            <person name="Hori C."/>
            <person name="Igarashi K."/>
            <person name="Jurgens J.A."/>
            <person name="Kallen N."/>
            <person name="Kersten P."/>
            <person name="Kohler A."/>
            <person name="Kuees U."/>
            <person name="Kumar T.K.A."/>
            <person name="Kuo A."/>
            <person name="LaButti K."/>
            <person name="Larrondo L.F."/>
            <person name="Lindquist E."/>
            <person name="Ling A."/>
            <person name="Lombard V."/>
            <person name="Lucas S."/>
            <person name="Lundell T."/>
            <person name="Martin R."/>
            <person name="McLaughlin D.J."/>
            <person name="Morgenstern I."/>
            <person name="Morin E."/>
            <person name="Murat C."/>
            <person name="Nagy L.G."/>
            <person name="Nolan M."/>
            <person name="Ohm R.A."/>
            <person name="Patyshakuliyeva A."/>
            <person name="Rokas A."/>
            <person name="Ruiz-Duenas F.J."/>
            <person name="Sabat G."/>
            <person name="Salamov A."/>
            <person name="Samejima M."/>
            <person name="Schmutz J."/>
            <person name="Slot J.C."/>
            <person name="St John F."/>
            <person name="Stenlid J."/>
            <person name="Sun H."/>
            <person name="Sun S."/>
            <person name="Syed K."/>
            <person name="Tsang A."/>
            <person name="Wiebenga A."/>
            <person name="Young D."/>
            <person name="Pisabarro A."/>
            <person name="Eastwood D.C."/>
            <person name="Martin F."/>
            <person name="Cullen D."/>
            <person name="Grigoriev I.V."/>
            <person name="Hibbett D.S."/>
        </authorList>
    </citation>
    <scope>NUCLEOTIDE SEQUENCE [LARGE SCALE GENOMIC DNA]</scope>
    <source>
        <strain evidence="10 11">MD-104</strain>
    </source>
</reference>
<protein>
    <submittedName>
        <fullName evidence="10">Cytochrome P450</fullName>
    </submittedName>
</protein>
<evidence type="ECO:0000256" key="2">
    <source>
        <dbReference type="ARBA" id="ARBA00005179"/>
    </source>
</evidence>
<evidence type="ECO:0000256" key="5">
    <source>
        <dbReference type="ARBA" id="ARBA00022723"/>
    </source>
</evidence>
<keyword evidence="5 9" id="KW-0479">Metal-binding</keyword>
<dbReference type="Pfam" id="PF00067">
    <property type="entry name" value="p450"/>
    <property type="match status" value="1"/>
</dbReference>
<keyword evidence="7 9" id="KW-0408">Iron</keyword>
<comment type="similarity">
    <text evidence="3">Belongs to the cytochrome P450 family.</text>
</comment>
<name>A0A2H3JER4_WOLCO</name>
<keyword evidence="8" id="KW-0503">Monooxygenase</keyword>
<dbReference type="PANTHER" id="PTHR24305">
    <property type="entry name" value="CYTOCHROME P450"/>
    <property type="match status" value="1"/>
</dbReference>
<evidence type="ECO:0000256" key="8">
    <source>
        <dbReference type="ARBA" id="ARBA00023033"/>
    </source>
</evidence>
<dbReference type="InterPro" id="IPR050121">
    <property type="entry name" value="Cytochrome_P450_monoxygenase"/>
</dbReference>
<dbReference type="SUPFAM" id="SSF48264">
    <property type="entry name" value="Cytochrome P450"/>
    <property type="match status" value="1"/>
</dbReference>
<dbReference type="EMBL" id="KB467831">
    <property type="protein sequence ID" value="PCH34477.1"/>
    <property type="molecule type" value="Genomic_DNA"/>
</dbReference>
<dbReference type="PRINTS" id="PR00463">
    <property type="entry name" value="EP450I"/>
</dbReference>
<dbReference type="GO" id="GO:0004497">
    <property type="term" value="F:monooxygenase activity"/>
    <property type="evidence" value="ECO:0007669"/>
    <property type="project" value="UniProtKB-KW"/>
</dbReference>
<dbReference type="STRING" id="742152.A0A2H3JER4"/>
<evidence type="ECO:0000256" key="4">
    <source>
        <dbReference type="ARBA" id="ARBA00022617"/>
    </source>
</evidence>
<dbReference type="Gene3D" id="1.10.630.10">
    <property type="entry name" value="Cytochrome P450"/>
    <property type="match status" value="1"/>
</dbReference>
<dbReference type="OMA" id="LNKEAWA"/>
<dbReference type="GO" id="GO:0020037">
    <property type="term" value="F:heme binding"/>
    <property type="evidence" value="ECO:0007669"/>
    <property type="project" value="InterPro"/>
</dbReference>
<accession>A0A2H3JER4</accession>
<dbReference type="InterPro" id="IPR001128">
    <property type="entry name" value="Cyt_P450"/>
</dbReference>
<feature type="binding site" description="axial binding residue" evidence="9">
    <location>
        <position position="480"/>
    </location>
    <ligand>
        <name>heme</name>
        <dbReference type="ChEBI" id="CHEBI:30413"/>
    </ligand>
    <ligandPart>
        <name>Fe</name>
        <dbReference type="ChEBI" id="CHEBI:18248"/>
    </ligandPart>
</feature>
<evidence type="ECO:0000256" key="3">
    <source>
        <dbReference type="ARBA" id="ARBA00010617"/>
    </source>
</evidence>
<evidence type="ECO:0000313" key="10">
    <source>
        <dbReference type="EMBL" id="PCH34477.1"/>
    </source>
</evidence>
<dbReference type="GO" id="GO:0005506">
    <property type="term" value="F:iron ion binding"/>
    <property type="evidence" value="ECO:0007669"/>
    <property type="project" value="InterPro"/>
</dbReference>
<evidence type="ECO:0000256" key="9">
    <source>
        <dbReference type="PIRSR" id="PIRSR602401-1"/>
    </source>
</evidence>
<dbReference type="OrthoDB" id="1470350at2759"/>
<organism evidence="10 11">
    <name type="scientific">Wolfiporia cocos (strain MD-104)</name>
    <name type="common">Brown rot fungus</name>
    <dbReference type="NCBI Taxonomy" id="742152"/>
    <lineage>
        <taxon>Eukaryota</taxon>
        <taxon>Fungi</taxon>
        <taxon>Dikarya</taxon>
        <taxon>Basidiomycota</taxon>
        <taxon>Agaricomycotina</taxon>
        <taxon>Agaricomycetes</taxon>
        <taxon>Polyporales</taxon>
        <taxon>Phaeolaceae</taxon>
        <taxon>Wolfiporia</taxon>
    </lineage>
</organism>
<sequence length="540" mass="60069">MQHYMLAALLILLFTTWHLLRFYRRLAPLNNISGPLSGSFMKGNIVKFLSRESASFQREVALNYGPVVRLYGPLRKPIMYISDPTALHSILIKEESIFQETKAFMELNNLIFGRGLGSTLGGHHRKQRKILNPVFSVNHMRHLLPLFYNIIHKLRDGIAAEIGDGTREVDVLGWNSRAALELIGQGGLGYSFDPLTEKVPNEFGDVLKTLFPSIQSLDILRRLIPLFTGLGPAWLRRAMLDMVPSERVQTVKKLIDAIEVRSKEIYESKKAAMRGGDEEVMKQIGAGKDIMSVLMKANMAASDADRMPENEVIAQMAGLIFAATDTTSNTLARILELLAVHPDIQEELREELLSSGAAEGLSYDELNKLPLLDGVCRETARLYPTATSSSREATQDAMVPLGEPVVGLDGTVMRELHIPKGVEVVIGTLGCNAKKSLWGEDTLVWKPHRWMSPLPTAVSNAPIPGVYSNIMTFLGGKRACLGFKFSEMEMKVVLSVLVSKFTFELSDKPVQWNVGTVWYPTVGMESKPRMPLKVSLYKSD</sequence>
<comment type="pathway">
    <text evidence="2">Secondary metabolite biosynthesis.</text>
</comment>
<keyword evidence="6" id="KW-0560">Oxidoreductase</keyword>
<dbReference type="PRINTS" id="PR00385">
    <property type="entry name" value="P450"/>
</dbReference>
<gene>
    <name evidence="10" type="ORF">WOLCODRAFT_95488</name>
</gene>
<dbReference type="CDD" id="cd11069">
    <property type="entry name" value="CYP_FUM15-like"/>
    <property type="match status" value="1"/>
</dbReference>
<keyword evidence="4 9" id="KW-0349">Heme</keyword>
<evidence type="ECO:0000256" key="7">
    <source>
        <dbReference type="ARBA" id="ARBA00023004"/>
    </source>
</evidence>
<dbReference type="AlphaFoldDB" id="A0A2H3JER4"/>
<keyword evidence="11" id="KW-1185">Reference proteome</keyword>
<dbReference type="InterPro" id="IPR002401">
    <property type="entry name" value="Cyt_P450_E_grp-I"/>
</dbReference>
<dbReference type="GO" id="GO:0016705">
    <property type="term" value="F:oxidoreductase activity, acting on paired donors, with incorporation or reduction of molecular oxygen"/>
    <property type="evidence" value="ECO:0007669"/>
    <property type="project" value="InterPro"/>
</dbReference>
<dbReference type="InterPro" id="IPR036396">
    <property type="entry name" value="Cyt_P450_sf"/>
</dbReference>
<evidence type="ECO:0000256" key="1">
    <source>
        <dbReference type="ARBA" id="ARBA00001971"/>
    </source>
</evidence>
<proteinExistence type="inferred from homology"/>
<dbReference type="PANTHER" id="PTHR24305:SF166">
    <property type="entry name" value="CYTOCHROME P450 12A4, MITOCHONDRIAL-RELATED"/>
    <property type="match status" value="1"/>
</dbReference>
<evidence type="ECO:0000256" key="6">
    <source>
        <dbReference type="ARBA" id="ARBA00023002"/>
    </source>
</evidence>
<evidence type="ECO:0000313" key="11">
    <source>
        <dbReference type="Proteomes" id="UP000218811"/>
    </source>
</evidence>
<dbReference type="Proteomes" id="UP000218811">
    <property type="component" value="Unassembled WGS sequence"/>
</dbReference>
<comment type="cofactor">
    <cofactor evidence="1 9">
        <name>heme</name>
        <dbReference type="ChEBI" id="CHEBI:30413"/>
    </cofactor>
</comment>